<keyword evidence="8 12" id="KW-0799">Topoisomerase</keyword>
<evidence type="ECO:0000256" key="12">
    <source>
        <dbReference type="PROSITE-ProRule" id="PRU01385"/>
    </source>
</evidence>
<dbReference type="PANTHER" id="PTHR10848:SF0">
    <property type="entry name" value="MEIOTIC RECOMBINATION PROTEIN SPO11"/>
    <property type="match status" value="1"/>
</dbReference>
<evidence type="ECO:0000256" key="3">
    <source>
        <dbReference type="ARBA" id="ARBA00004123"/>
    </source>
</evidence>
<evidence type="ECO:0000256" key="9">
    <source>
        <dbReference type="ARBA" id="ARBA00023125"/>
    </source>
</evidence>
<keyword evidence="17" id="KW-1185">Reference proteome</keyword>
<evidence type="ECO:0000256" key="10">
    <source>
        <dbReference type="ARBA" id="ARBA00023235"/>
    </source>
</evidence>
<dbReference type="GO" id="GO:0042138">
    <property type="term" value="P:meiotic DNA double-strand break formation"/>
    <property type="evidence" value="ECO:0000318"/>
    <property type="project" value="GO_Central"/>
</dbReference>
<evidence type="ECO:0000313" key="15">
    <source>
        <dbReference type="EMBL" id="ESO00224.1"/>
    </source>
</evidence>
<dbReference type="EC" id="5.6.2.2" evidence="5"/>
<dbReference type="InterPro" id="IPR036388">
    <property type="entry name" value="WH-like_DNA-bd_sf"/>
</dbReference>
<evidence type="ECO:0000256" key="5">
    <source>
        <dbReference type="ARBA" id="ARBA00012895"/>
    </source>
</evidence>
<evidence type="ECO:0000313" key="16">
    <source>
        <dbReference type="EnsemblMetazoa" id="HelroP83227"/>
    </source>
</evidence>
<dbReference type="RefSeq" id="XP_009021658.1">
    <property type="nucleotide sequence ID" value="XM_009023410.1"/>
</dbReference>
<dbReference type="FunCoup" id="T1G524">
    <property type="interactions" value="80"/>
</dbReference>
<feature type="domain" description="Spo11/DNA topoisomerase VI subunit A N-terminal" evidence="13">
    <location>
        <begin position="14"/>
        <end position="72"/>
    </location>
</feature>
<reference evidence="17" key="1">
    <citation type="submission" date="2012-12" db="EMBL/GenBank/DDBJ databases">
        <authorList>
            <person name="Hellsten U."/>
            <person name="Grimwood J."/>
            <person name="Chapman J.A."/>
            <person name="Shapiro H."/>
            <person name="Aerts A."/>
            <person name="Otillar R.P."/>
            <person name="Terry A.Y."/>
            <person name="Boore J.L."/>
            <person name="Simakov O."/>
            <person name="Marletaz F."/>
            <person name="Cho S.-J."/>
            <person name="Edsinger-Gonzales E."/>
            <person name="Havlak P."/>
            <person name="Kuo D.-H."/>
            <person name="Larsson T."/>
            <person name="Lv J."/>
            <person name="Arendt D."/>
            <person name="Savage R."/>
            <person name="Osoegawa K."/>
            <person name="de Jong P."/>
            <person name="Lindberg D.R."/>
            <person name="Seaver E.C."/>
            <person name="Weisblat D.A."/>
            <person name="Putnam N.H."/>
            <person name="Grigoriev I.V."/>
            <person name="Rokhsar D.S."/>
        </authorList>
    </citation>
    <scope>NUCLEOTIDE SEQUENCE</scope>
</reference>
<keyword evidence="9 12" id="KW-0238">DNA-binding</keyword>
<dbReference type="FunFam" id="3.40.1360.10:FF:000003">
    <property type="entry name" value="DNA topoisomerase 6 subunit A"/>
    <property type="match status" value="1"/>
</dbReference>
<evidence type="ECO:0000259" key="14">
    <source>
        <dbReference type="Pfam" id="PF21180"/>
    </source>
</evidence>
<comment type="cofactor">
    <cofactor evidence="2">
        <name>Mg(2+)</name>
        <dbReference type="ChEBI" id="CHEBI:18420"/>
    </cofactor>
</comment>
<dbReference type="InterPro" id="IPR013048">
    <property type="entry name" value="Meiotic_Spo11"/>
</dbReference>
<dbReference type="Pfam" id="PF04406">
    <property type="entry name" value="TP6A_N"/>
    <property type="match status" value="1"/>
</dbReference>
<dbReference type="PANTHER" id="PTHR10848">
    <property type="entry name" value="MEIOTIC RECOMBINATION PROTEIN SPO11"/>
    <property type="match status" value="1"/>
</dbReference>
<dbReference type="PROSITE" id="PS52041">
    <property type="entry name" value="TOPO_IIB"/>
    <property type="match status" value="1"/>
</dbReference>
<dbReference type="GO" id="GO:0000228">
    <property type="term" value="C:nuclear chromosome"/>
    <property type="evidence" value="ECO:0000318"/>
    <property type="project" value="GO_Central"/>
</dbReference>
<dbReference type="EnsemblMetazoa" id="HelroT83227">
    <property type="protein sequence ID" value="HelroP83227"/>
    <property type="gene ID" value="HelroG83227"/>
</dbReference>
<dbReference type="Pfam" id="PF21180">
    <property type="entry name" value="TOP6A-Spo11_Toprim"/>
    <property type="match status" value="1"/>
</dbReference>
<dbReference type="PRINTS" id="PR01550">
    <property type="entry name" value="TOP6AFAMILY"/>
</dbReference>
<dbReference type="CDD" id="cd00223">
    <property type="entry name" value="TOPRIM_TopoIIB_SPO"/>
    <property type="match status" value="1"/>
</dbReference>
<dbReference type="InterPro" id="IPR002815">
    <property type="entry name" value="Spo11/TopoVI_A"/>
</dbReference>
<dbReference type="InParanoid" id="T1G524"/>
<gene>
    <name evidence="16" type="primary">20216172</name>
    <name evidence="15" type="ORF">HELRODRAFT_83227</name>
</gene>
<sequence length="297" mass="34139">MTLNELNKIFIQGRIFKVLSTIYANITTNSHSTKRDLYYQDPKVFDYRQSILNSILENVVLLLKVPRCVLNVYACSKGLMAGNLKLTESNGFTIDCQSFEMGISIPSRVESCSKLETEAQFLLIVEKDASFQRIVEDKFHEKHGPCIIITGKGFPDVNTRLLVKMIWDKFKLPIYCLVDADPHGIEILSTYKYGSKSLCRENHKLAVPNIKWLGILPSDIEKLHIPKEALMPLTKLDVKKANRMLKNHIADNILWKMELKVLLKLNMKAEIQCLDNISRTFLVNIYLPKKLRHEAFI</sequence>
<dbReference type="GO" id="GO:0000706">
    <property type="term" value="P:meiotic DNA double-strand break processing"/>
    <property type="evidence" value="ECO:0000318"/>
    <property type="project" value="GO_Central"/>
</dbReference>
<dbReference type="Gene3D" id="1.10.10.10">
    <property type="entry name" value="Winged helix-like DNA-binding domain superfamily/Winged helix DNA-binding domain"/>
    <property type="match status" value="1"/>
</dbReference>
<evidence type="ECO:0000256" key="4">
    <source>
        <dbReference type="ARBA" id="ARBA00006559"/>
    </source>
</evidence>
<reference evidence="15 17" key="2">
    <citation type="journal article" date="2013" name="Nature">
        <title>Insights into bilaterian evolution from three spiralian genomes.</title>
        <authorList>
            <person name="Simakov O."/>
            <person name="Marletaz F."/>
            <person name="Cho S.J."/>
            <person name="Edsinger-Gonzales E."/>
            <person name="Havlak P."/>
            <person name="Hellsten U."/>
            <person name="Kuo D.H."/>
            <person name="Larsson T."/>
            <person name="Lv J."/>
            <person name="Arendt D."/>
            <person name="Savage R."/>
            <person name="Osoegawa K."/>
            <person name="de Jong P."/>
            <person name="Grimwood J."/>
            <person name="Chapman J.A."/>
            <person name="Shapiro H."/>
            <person name="Aerts A."/>
            <person name="Otillar R.P."/>
            <person name="Terry A.Y."/>
            <person name="Boore J.L."/>
            <person name="Grigoriev I.V."/>
            <person name="Lindberg D.R."/>
            <person name="Seaver E.C."/>
            <person name="Weisblat D.A."/>
            <person name="Putnam N.H."/>
            <person name="Rokhsar D.S."/>
        </authorList>
    </citation>
    <scope>NUCLEOTIDE SEQUENCE</scope>
</reference>
<evidence type="ECO:0000256" key="1">
    <source>
        <dbReference type="ARBA" id="ARBA00000185"/>
    </source>
</evidence>
<keyword evidence="6" id="KW-0479">Metal-binding</keyword>
<comment type="subcellular location">
    <subcellularLocation>
        <location evidence="3">Nucleus</location>
    </subcellularLocation>
</comment>
<dbReference type="EMBL" id="AMQM01005534">
    <property type="status" value="NOT_ANNOTATED_CDS"/>
    <property type="molecule type" value="Genomic_DNA"/>
</dbReference>
<evidence type="ECO:0000256" key="2">
    <source>
        <dbReference type="ARBA" id="ARBA00001946"/>
    </source>
</evidence>
<feature type="domain" description="Topoisomerase 6 subunit A/Spo11 TOPRIM" evidence="14">
    <location>
        <begin position="121"/>
        <end position="291"/>
    </location>
</feature>
<dbReference type="EMBL" id="KB096983">
    <property type="protein sequence ID" value="ESO00224.1"/>
    <property type="molecule type" value="Genomic_DNA"/>
</dbReference>
<evidence type="ECO:0000313" key="17">
    <source>
        <dbReference type="Proteomes" id="UP000015101"/>
    </source>
</evidence>
<dbReference type="InterPro" id="IPR013049">
    <property type="entry name" value="Spo11/TopoVI_A_N"/>
</dbReference>
<organism evidence="16 17">
    <name type="scientific">Helobdella robusta</name>
    <name type="common">Californian leech</name>
    <dbReference type="NCBI Taxonomy" id="6412"/>
    <lineage>
        <taxon>Eukaryota</taxon>
        <taxon>Metazoa</taxon>
        <taxon>Spiralia</taxon>
        <taxon>Lophotrochozoa</taxon>
        <taxon>Annelida</taxon>
        <taxon>Clitellata</taxon>
        <taxon>Hirudinea</taxon>
        <taxon>Rhynchobdellida</taxon>
        <taxon>Glossiphoniidae</taxon>
        <taxon>Helobdella</taxon>
    </lineage>
</organism>
<evidence type="ECO:0000256" key="8">
    <source>
        <dbReference type="ARBA" id="ARBA00023029"/>
    </source>
</evidence>
<dbReference type="OMA" id="IETAGMF"/>
<comment type="catalytic activity">
    <reaction evidence="1 12">
        <text>ATP-dependent breakage, passage and rejoining of double-stranded DNA.</text>
        <dbReference type="EC" id="5.6.2.2"/>
    </reaction>
</comment>
<dbReference type="AlphaFoldDB" id="T1G524"/>
<comment type="similarity">
    <text evidence="4 12">Belongs to the TOP6A family.</text>
</comment>
<dbReference type="HOGENOM" id="CLU_037229_1_1_1"/>
<evidence type="ECO:0000256" key="11">
    <source>
        <dbReference type="ARBA" id="ARBA00023242"/>
    </source>
</evidence>
<dbReference type="OrthoDB" id="5377392at2759"/>
<dbReference type="STRING" id="6412.T1G524"/>
<proteinExistence type="inferred from homology"/>
<dbReference type="eggNOG" id="KOG2795">
    <property type="taxonomic scope" value="Eukaryota"/>
</dbReference>
<dbReference type="GeneID" id="20216172"/>
<dbReference type="Gene3D" id="3.40.1360.10">
    <property type="match status" value="1"/>
</dbReference>
<keyword evidence="7" id="KW-0460">Magnesium</keyword>
<dbReference type="SUPFAM" id="SSF56726">
    <property type="entry name" value="DNA topoisomerase IV, alpha subunit"/>
    <property type="match status" value="1"/>
</dbReference>
<keyword evidence="10 12" id="KW-0413">Isomerase</keyword>
<keyword evidence="11" id="KW-0539">Nucleus</keyword>
<protein>
    <recommendedName>
        <fullName evidence="5">DNA topoisomerase (ATP-hydrolyzing)</fullName>
        <ecNumber evidence="5">5.6.2.2</ecNumber>
    </recommendedName>
</protein>
<accession>T1G524</accession>
<evidence type="ECO:0000256" key="6">
    <source>
        <dbReference type="ARBA" id="ARBA00022723"/>
    </source>
</evidence>
<dbReference type="InterPro" id="IPR034136">
    <property type="entry name" value="TOPRIM_Topo6A/Spo11"/>
</dbReference>
<evidence type="ECO:0000256" key="7">
    <source>
        <dbReference type="ARBA" id="ARBA00022842"/>
    </source>
</evidence>
<reference evidence="16" key="3">
    <citation type="submission" date="2015-06" db="UniProtKB">
        <authorList>
            <consortium name="EnsemblMetazoa"/>
        </authorList>
    </citation>
    <scope>IDENTIFICATION</scope>
</reference>
<evidence type="ECO:0000259" key="13">
    <source>
        <dbReference type="Pfam" id="PF04406"/>
    </source>
</evidence>
<dbReference type="PRINTS" id="PR01551">
    <property type="entry name" value="SPO11HOMOLOG"/>
</dbReference>
<dbReference type="GO" id="GO:0005524">
    <property type="term" value="F:ATP binding"/>
    <property type="evidence" value="ECO:0007669"/>
    <property type="project" value="InterPro"/>
</dbReference>
<dbReference type="GO" id="GO:0003677">
    <property type="term" value="F:DNA binding"/>
    <property type="evidence" value="ECO:0000318"/>
    <property type="project" value="GO_Central"/>
</dbReference>
<dbReference type="GO" id="GO:0046872">
    <property type="term" value="F:metal ion binding"/>
    <property type="evidence" value="ECO:0007669"/>
    <property type="project" value="UniProtKB-KW"/>
</dbReference>
<dbReference type="GO" id="GO:0007131">
    <property type="term" value="P:reciprocal meiotic recombination"/>
    <property type="evidence" value="ECO:0000318"/>
    <property type="project" value="GO_Central"/>
</dbReference>
<feature type="active site" description="O-(5'-phospho-DNA)-tyrosine intermediate" evidence="12">
    <location>
        <position position="39"/>
    </location>
</feature>
<dbReference type="KEGG" id="hro:HELRODRAFT_83227"/>
<dbReference type="Proteomes" id="UP000015101">
    <property type="component" value="Unassembled WGS sequence"/>
</dbReference>
<name>T1G524_HELRO</name>
<dbReference type="GO" id="GO:0003918">
    <property type="term" value="F:DNA topoisomerase type II (double strand cut, ATP-hydrolyzing) activity"/>
    <property type="evidence" value="ECO:0007669"/>
    <property type="project" value="UniProtKB-UniRule"/>
</dbReference>
<dbReference type="InterPro" id="IPR036078">
    <property type="entry name" value="Spo11/TopoVI_A_sf"/>
</dbReference>
<dbReference type="FunFam" id="1.10.10.10:FF:001453">
    <property type="entry name" value="Meiotic recombination protein Spo11"/>
    <property type="match status" value="1"/>
</dbReference>
<dbReference type="EMBL" id="AMQM01005535">
    <property type="status" value="NOT_ANNOTATED_CDS"/>
    <property type="molecule type" value="Genomic_DNA"/>
</dbReference>
<dbReference type="CTD" id="20216172"/>